<dbReference type="Gene3D" id="1.10.8.10">
    <property type="entry name" value="DNA helicase RuvA subunit, C-terminal domain"/>
    <property type="match status" value="1"/>
</dbReference>
<dbReference type="AlphaFoldDB" id="A0A6A4HLS7"/>
<sequence length="707" mass="77142">MTVARLPPYPNSTSRKSLSASQLAKLNETISSCLADVLSLPPSKRDTLAARVFVCSYGKDAALQTLEALIWQTETTQSKTEKTIRILVLQLAETLAAELDVQTLLDLAIVYGNIKPNRMRALFAAASSTSKLASTDLVSPFIQLLQFDNSPGLYALRKTSHCISSLLRIAPPTTLRSFAHSKDFILSLAKVYQTGLNTIAHSYGGVNLSRGASMAADDWEKIWLETKVAFMNSFHACIVCLLNDVASASGVTLVREAETTFDIVFALLELNPTTGQTLTPFLDQSILADYQQSYDLMRTLASSFRHAVERDARLDLLEASLQGLETQSGSSGKNPGALKLLLRSSGAPPGIDNRARQGGISSGPNKGKEKENYLSTEVHVASTSQSATADLELDVKITQVLDVLPDQPPDYIRDLLIHPSYPFAGNADGAERVISALLEGTAPPWDEVRNASKAAAASQNQKPAPTPQLVERRNIFDDEDMDLSKLRVGKKRLDEKAFFRDRDSVEQMKADILRRAEEFSSSEDEDEEDVEDDQLAPTAANKIKVLGDGEESDGSDSEGNEGDEERKISPDTILELTYVENPKLLDRDSRGSPARADLKQKTGCADEQIEGWKIMLERDPKRKERVLKKHEWSGNKPGPVVQQSEGSSSRGNRGRGRGRGGGQGRGRGGAGDPDTARERAWKEKNKNRARKGGHDKKMARAGAGPPT</sequence>
<protein>
    <recommendedName>
        <fullName evidence="4">CUE domain-containing protein</fullName>
    </recommendedName>
</protein>
<feature type="compositionally biased region" description="Acidic residues" evidence="1">
    <location>
        <begin position="548"/>
        <end position="563"/>
    </location>
</feature>
<proteinExistence type="predicted"/>
<dbReference type="PANTHER" id="PTHR21494:SF0">
    <property type="entry name" value="ACTIVATING SIGNAL COINTEGRATOR 1 COMPLEX SUBUNIT 2"/>
    <property type="match status" value="1"/>
</dbReference>
<dbReference type="CDD" id="cd14364">
    <property type="entry name" value="CUE_ASCC2"/>
    <property type="match status" value="1"/>
</dbReference>
<feature type="region of interest" description="Disordered" evidence="1">
    <location>
        <begin position="516"/>
        <end position="707"/>
    </location>
</feature>
<feature type="region of interest" description="Disordered" evidence="1">
    <location>
        <begin position="450"/>
        <end position="475"/>
    </location>
</feature>
<dbReference type="Proteomes" id="UP000799118">
    <property type="component" value="Unassembled WGS sequence"/>
</dbReference>
<keyword evidence="3" id="KW-1185">Reference proteome</keyword>
<dbReference type="InterPro" id="IPR052586">
    <property type="entry name" value="ASCC2"/>
</dbReference>
<dbReference type="GO" id="GO:0043130">
    <property type="term" value="F:ubiquitin binding"/>
    <property type="evidence" value="ECO:0007669"/>
    <property type="project" value="TreeGrafter"/>
</dbReference>
<evidence type="ECO:0000313" key="3">
    <source>
        <dbReference type="Proteomes" id="UP000799118"/>
    </source>
</evidence>
<dbReference type="EMBL" id="ML769463">
    <property type="protein sequence ID" value="KAE9399882.1"/>
    <property type="molecule type" value="Genomic_DNA"/>
</dbReference>
<evidence type="ECO:0000256" key="1">
    <source>
        <dbReference type="SAM" id="MobiDB-lite"/>
    </source>
</evidence>
<feature type="compositionally biased region" description="Acidic residues" evidence="1">
    <location>
        <begin position="520"/>
        <end position="534"/>
    </location>
</feature>
<gene>
    <name evidence="2" type="ORF">BT96DRAFT_819944</name>
</gene>
<feature type="compositionally biased region" description="Basic and acidic residues" evidence="1">
    <location>
        <begin position="583"/>
        <end position="600"/>
    </location>
</feature>
<feature type="region of interest" description="Disordered" evidence="1">
    <location>
        <begin position="325"/>
        <end position="378"/>
    </location>
</feature>
<dbReference type="PANTHER" id="PTHR21494">
    <property type="entry name" value="ACTIVATING SIGNAL COINTEGRATOR 1 COMPLEX SUBUNIT 2 ASC-1 COMPLEX SUBUNIT P100"/>
    <property type="match status" value="1"/>
</dbReference>
<accession>A0A6A4HLS7</accession>
<evidence type="ECO:0000313" key="2">
    <source>
        <dbReference type="EMBL" id="KAE9399882.1"/>
    </source>
</evidence>
<feature type="compositionally biased region" description="Gly residues" evidence="1">
    <location>
        <begin position="659"/>
        <end position="671"/>
    </location>
</feature>
<name>A0A6A4HLS7_9AGAR</name>
<reference evidence="2" key="1">
    <citation type="journal article" date="2019" name="Environ. Microbiol.">
        <title>Fungal ecological strategies reflected in gene transcription - a case study of two litter decomposers.</title>
        <authorList>
            <person name="Barbi F."/>
            <person name="Kohler A."/>
            <person name="Barry K."/>
            <person name="Baskaran P."/>
            <person name="Daum C."/>
            <person name="Fauchery L."/>
            <person name="Ihrmark K."/>
            <person name="Kuo A."/>
            <person name="LaButti K."/>
            <person name="Lipzen A."/>
            <person name="Morin E."/>
            <person name="Grigoriev I.V."/>
            <person name="Henrissat B."/>
            <person name="Lindahl B."/>
            <person name="Martin F."/>
        </authorList>
    </citation>
    <scope>NUCLEOTIDE SEQUENCE</scope>
    <source>
        <strain evidence="2">JB14</strain>
    </source>
</reference>
<organism evidence="2 3">
    <name type="scientific">Gymnopus androsaceus JB14</name>
    <dbReference type="NCBI Taxonomy" id="1447944"/>
    <lineage>
        <taxon>Eukaryota</taxon>
        <taxon>Fungi</taxon>
        <taxon>Dikarya</taxon>
        <taxon>Basidiomycota</taxon>
        <taxon>Agaricomycotina</taxon>
        <taxon>Agaricomycetes</taxon>
        <taxon>Agaricomycetidae</taxon>
        <taxon>Agaricales</taxon>
        <taxon>Marasmiineae</taxon>
        <taxon>Omphalotaceae</taxon>
        <taxon>Gymnopus</taxon>
    </lineage>
</organism>
<feature type="compositionally biased region" description="Basic residues" evidence="1">
    <location>
        <begin position="687"/>
        <end position="699"/>
    </location>
</feature>
<dbReference type="InterPro" id="IPR041800">
    <property type="entry name" value="ASCC2_CUE"/>
</dbReference>
<feature type="compositionally biased region" description="Low complexity" evidence="1">
    <location>
        <begin position="451"/>
        <end position="463"/>
    </location>
</feature>
<feature type="compositionally biased region" description="Basic and acidic residues" evidence="1">
    <location>
        <begin position="674"/>
        <end position="686"/>
    </location>
</feature>
<evidence type="ECO:0008006" key="4">
    <source>
        <dbReference type="Google" id="ProtNLM"/>
    </source>
</evidence>
<dbReference type="OrthoDB" id="5577209at2759"/>